<dbReference type="EMBL" id="BARS01047434">
    <property type="protein sequence ID" value="GAG39857.1"/>
    <property type="molecule type" value="Genomic_DNA"/>
</dbReference>
<dbReference type="Pfam" id="PF04468">
    <property type="entry name" value="PSP1"/>
    <property type="match status" value="1"/>
</dbReference>
<organism evidence="2">
    <name type="scientific">marine sediment metagenome</name>
    <dbReference type="NCBI Taxonomy" id="412755"/>
    <lineage>
        <taxon>unclassified sequences</taxon>
        <taxon>metagenomes</taxon>
        <taxon>ecological metagenomes</taxon>
    </lineage>
</organism>
<evidence type="ECO:0000313" key="2">
    <source>
        <dbReference type="EMBL" id="GAG39857.1"/>
    </source>
</evidence>
<dbReference type="InterPro" id="IPR047767">
    <property type="entry name" value="PSP1-like"/>
</dbReference>
<evidence type="ECO:0000259" key="1">
    <source>
        <dbReference type="PROSITE" id="PS51411"/>
    </source>
</evidence>
<dbReference type="PROSITE" id="PS51411">
    <property type="entry name" value="PSP1_C"/>
    <property type="match status" value="1"/>
</dbReference>
<dbReference type="PANTHER" id="PTHR43830:SF3">
    <property type="entry name" value="PROTEIN PSP1"/>
    <property type="match status" value="1"/>
</dbReference>
<dbReference type="GO" id="GO:0005737">
    <property type="term" value="C:cytoplasm"/>
    <property type="evidence" value="ECO:0007669"/>
    <property type="project" value="TreeGrafter"/>
</dbReference>
<dbReference type="InterPro" id="IPR007557">
    <property type="entry name" value="PSP1_C"/>
</dbReference>
<dbReference type="AlphaFoldDB" id="X0XXB3"/>
<dbReference type="PANTHER" id="PTHR43830">
    <property type="entry name" value="PROTEIN PSP1"/>
    <property type="match status" value="1"/>
</dbReference>
<name>X0XXB3_9ZZZZ</name>
<reference evidence="2" key="1">
    <citation type="journal article" date="2014" name="Front. Microbiol.">
        <title>High frequency of phylogenetically diverse reductive dehalogenase-homologous genes in deep subseafloor sedimentary metagenomes.</title>
        <authorList>
            <person name="Kawai M."/>
            <person name="Futagami T."/>
            <person name="Toyoda A."/>
            <person name="Takaki Y."/>
            <person name="Nishi S."/>
            <person name="Hori S."/>
            <person name="Arai W."/>
            <person name="Tsubouchi T."/>
            <person name="Morono Y."/>
            <person name="Uchiyama I."/>
            <person name="Ito T."/>
            <person name="Fujiyama A."/>
            <person name="Inagaki F."/>
            <person name="Takami H."/>
        </authorList>
    </citation>
    <scope>NUCLEOTIDE SEQUENCE</scope>
    <source>
        <strain evidence="2">Expedition CK06-06</strain>
    </source>
</reference>
<sequence>SFDRKVVTISYTAEERVEFQDMVAELSGELHARIEMKQIGVRDAAGITGGLGPCGRRLCCDSWLHKFEAVSVRMAKNQRLSLNPNTISGVCGRLKCCLHFENECYSELGRRLPRDGALVKCPEGKGCVVDKNVLAQRVKVRMEDGRVREFDAEHVMTKKW</sequence>
<protein>
    <recommendedName>
        <fullName evidence="1">PSP1 C-terminal domain-containing protein</fullName>
    </recommendedName>
</protein>
<proteinExistence type="predicted"/>
<feature type="non-terminal residue" evidence="2">
    <location>
        <position position="1"/>
    </location>
</feature>
<feature type="domain" description="PSP1 C-terminal" evidence="1">
    <location>
        <begin position="1"/>
        <end position="39"/>
    </location>
</feature>
<dbReference type="NCBIfam" id="NF041131">
    <property type="entry name" value="RicT_YaaT_fam"/>
    <property type="match status" value="1"/>
</dbReference>
<accession>X0XXB3</accession>
<comment type="caution">
    <text evidence="2">The sequence shown here is derived from an EMBL/GenBank/DDBJ whole genome shotgun (WGS) entry which is preliminary data.</text>
</comment>
<gene>
    <name evidence="2" type="ORF">S01H1_71250</name>
</gene>